<proteinExistence type="predicted"/>
<dbReference type="Proteomes" id="UP000509327">
    <property type="component" value="Chromosome"/>
</dbReference>
<dbReference type="PROSITE" id="PS50943">
    <property type="entry name" value="HTH_CROC1"/>
    <property type="match status" value="1"/>
</dbReference>
<gene>
    <name evidence="2" type="ORF">DFQ00_103247</name>
    <name evidence="3" type="ORF">HUB98_15090</name>
</gene>
<dbReference type="Gene3D" id="1.10.260.40">
    <property type="entry name" value="lambda repressor-like DNA-binding domains"/>
    <property type="match status" value="1"/>
</dbReference>
<evidence type="ECO:0000313" key="4">
    <source>
        <dbReference type="Proteomes" id="UP000247790"/>
    </source>
</evidence>
<reference evidence="3 5" key="2">
    <citation type="submission" date="2020-06" db="EMBL/GenBank/DDBJ databases">
        <title>Complete genome of Paenibacillus barcinonensis KACC11450.</title>
        <authorList>
            <person name="Kim M."/>
            <person name="Park Y.-J."/>
            <person name="Shin J.-H."/>
        </authorList>
    </citation>
    <scope>NUCLEOTIDE SEQUENCE [LARGE SCALE GENOMIC DNA]</scope>
    <source>
        <strain evidence="3 5">KACC11450</strain>
    </source>
</reference>
<dbReference type="EMBL" id="CP054614">
    <property type="protein sequence ID" value="QKS57500.1"/>
    <property type="molecule type" value="Genomic_DNA"/>
</dbReference>
<organism evidence="2 4">
    <name type="scientific">Paenibacillus barcinonensis</name>
    <dbReference type="NCBI Taxonomy" id="198119"/>
    <lineage>
        <taxon>Bacteria</taxon>
        <taxon>Bacillati</taxon>
        <taxon>Bacillota</taxon>
        <taxon>Bacilli</taxon>
        <taxon>Bacillales</taxon>
        <taxon>Paenibacillaceae</taxon>
        <taxon>Paenibacillus</taxon>
    </lineage>
</organism>
<evidence type="ECO:0000313" key="5">
    <source>
        <dbReference type="Proteomes" id="UP000509327"/>
    </source>
</evidence>
<feature type="domain" description="HTH cro/C1-type" evidence="1">
    <location>
        <begin position="10"/>
        <end position="64"/>
    </location>
</feature>
<protein>
    <submittedName>
        <fullName evidence="3">Transcriptional regulator</fullName>
    </submittedName>
</protein>
<dbReference type="InterPro" id="IPR001387">
    <property type="entry name" value="Cro/C1-type_HTH"/>
</dbReference>
<evidence type="ECO:0000259" key="1">
    <source>
        <dbReference type="PROSITE" id="PS50943"/>
    </source>
</evidence>
<evidence type="ECO:0000313" key="2">
    <source>
        <dbReference type="EMBL" id="PYE50828.1"/>
    </source>
</evidence>
<accession>A0A2V4W735</accession>
<dbReference type="Proteomes" id="UP000247790">
    <property type="component" value="Unassembled WGS sequence"/>
</dbReference>
<evidence type="ECO:0000313" key="3">
    <source>
        <dbReference type="EMBL" id="QKS57500.1"/>
    </source>
</evidence>
<reference evidence="2 4" key="1">
    <citation type="submission" date="2018-06" db="EMBL/GenBank/DDBJ databases">
        <title>Genomic Encyclopedia of Type Strains, Phase III (KMG-III): the genomes of soil and plant-associated and newly described type strains.</title>
        <authorList>
            <person name="Whitman W."/>
        </authorList>
    </citation>
    <scope>NUCLEOTIDE SEQUENCE [LARGE SCALE GENOMIC DNA]</scope>
    <source>
        <strain evidence="2 4">CECT 7022</strain>
    </source>
</reference>
<dbReference type="InterPro" id="IPR010982">
    <property type="entry name" value="Lambda_DNA-bd_dom_sf"/>
</dbReference>
<keyword evidence="5" id="KW-1185">Reference proteome</keyword>
<dbReference type="EMBL" id="QJSW01000003">
    <property type="protein sequence ID" value="PYE50828.1"/>
    <property type="molecule type" value="Genomic_DNA"/>
</dbReference>
<name>A0A2V4W735_PAEBA</name>
<dbReference type="SUPFAM" id="SSF47413">
    <property type="entry name" value="lambda repressor-like DNA-binding domains"/>
    <property type="match status" value="1"/>
</dbReference>
<dbReference type="AlphaFoldDB" id="A0A2V4W735"/>
<dbReference type="RefSeq" id="WP_110895776.1">
    <property type="nucleotide sequence ID" value="NZ_CP054614.1"/>
</dbReference>
<sequence>MLDKTIRAEVLQYINNHHLTQSQFSERANINSGSFSRLLNQNKPFSMNQLDSITRAMGMQEDHFYTRFVGECFTLTAPDWRRLRPFIIRCAEVKRLDCIRLILSNLLDNTAYGTLIFDVAEELFHNQYNEAAALLYEGVGVIEKYQHSERLALCRYRLFLLSLSDNLTQNLRAAILFEPYANRLVEADQLEALKHLAHVYVSLSKWHKVDELSEEMFRLASIQYKLSLHTNRKDSEDKQPVRPYYFYMLYARLLQTAVYEQYEDYQKALEYTLMYTDADQWIQDSSDEATTIIKQFNEFSKANQYLYQLLAGNLDILPDYIEHIASLPDEITHALCNIIKIANKFDINIDAILDRFQEHIPYRTYRSSFGEYNKPIKAEEYVSFLINLGKYQLQRKRTQGIDILLEGLELAGNIASDSNTIRCLTIFNQHRNWEDEEKQNKFNSLNNKMKLSL</sequence>
<dbReference type="GO" id="GO:0003677">
    <property type="term" value="F:DNA binding"/>
    <property type="evidence" value="ECO:0007669"/>
    <property type="project" value="InterPro"/>
</dbReference>